<dbReference type="SUPFAM" id="SSF110087">
    <property type="entry name" value="DR1885-like metal-binding protein"/>
    <property type="match status" value="1"/>
</dbReference>
<dbReference type="Proteomes" id="UP001198602">
    <property type="component" value="Unassembled WGS sequence"/>
</dbReference>
<dbReference type="RefSeq" id="WP_225238827.1">
    <property type="nucleotide sequence ID" value="NZ_JAHYBX010000003.1"/>
</dbReference>
<protein>
    <submittedName>
        <fullName evidence="2">Copper chaperone PCu(A)C</fullName>
    </submittedName>
</protein>
<gene>
    <name evidence="2" type="ORF">LE190_11585</name>
</gene>
<evidence type="ECO:0000313" key="3">
    <source>
        <dbReference type="Proteomes" id="UP001198602"/>
    </source>
</evidence>
<evidence type="ECO:0000313" key="2">
    <source>
        <dbReference type="EMBL" id="MCA1856557.1"/>
    </source>
</evidence>
<evidence type="ECO:0000256" key="1">
    <source>
        <dbReference type="SAM" id="SignalP"/>
    </source>
</evidence>
<dbReference type="EMBL" id="JAHYBX010000003">
    <property type="protein sequence ID" value="MCA1856557.1"/>
    <property type="molecule type" value="Genomic_DNA"/>
</dbReference>
<dbReference type="Gene3D" id="2.60.40.1890">
    <property type="entry name" value="PCu(A)C copper chaperone"/>
    <property type="match status" value="1"/>
</dbReference>
<sequence>MKTPLLALIAGGLLAVSSLVHAQVSVTEPWIRATVPAQKVTGAFMRVQSAAPARLVGVQSSVAGRAELHEMAMEGQTMRMRRVDAIALPAGKPVDLASGGYHIMLMDLQRQVKEGERVDLTLQVEDAAGKRQDVKLSVPVRPLGYSASAGHQGH</sequence>
<name>A0ABS7YBS6_9BURK</name>
<keyword evidence="1" id="KW-0732">Signal</keyword>
<dbReference type="PANTHER" id="PTHR36302">
    <property type="entry name" value="BLR7088 PROTEIN"/>
    <property type="match status" value="1"/>
</dbReference>
<dbReference type="InterPro" id="IPR036182">
    <property type="entry name" value="PCuAC_sf"/>
</dbReference>
<organism evidence="2 3">
    <name type="scientific">Massilia hydrophila</name>
    <dbReference type="NCBI Taxonomy" id="3044279"/>
    <lineage>
        <taxon>Bacteria</taxon>
        <taxon>Pseudomonadati</taxon>
        <taxon>Pseudomonadota</taxon>
        <taxon>Betaproteobacteria</taxon>
        <taxon>Burkholderiales</taxon>
        <taxon>Oxalobacteraceae</taxon>
        <taxon>Telluria group</taxon>
        <taxon>Massilia</taxon>
    </lineage>
</organism>
<dbReference type="InterPro" id="IPR058248">
    <property type="entry name" value="Lxx211020-like"/>
</dbReference>
<feature type="signal peptide" evidence="1">
    <location>
        <begin position="1"/>
        <end position="22"/>
    </location>
</feature>
<feature type="chain" id="PRO_5046268913" evidence="1">
    <location>
        <begin position="23"/>
        <end position="154"/>
    </location>
</feature>
<reference evidence="2 3" key="1">
    <citation type="submission" date="2021-07" db="EMBL/GenBank/DDBJ databases">
        <title>Characterization of Violacein-producing bacteria and related species.</title>
        <authorList>
            <person name="Wilson H.S."/>
            <person name="De Leon M.E."/>
        </authorList>
    </citation>
    <scope>NUCLEOTIDE SEQUENCE [LARGE SCALE GENOMIC DNA]</scope>
    <source>
        <strain evidence="2 3">HSC-2F05</strain>
    </source>
</reference>
<comment type="caution">
    <text evidence="2">The sequence shown here is derived from an EMBL/GenBank/DDBJ whole genome shotgun (WGS) entry which is preliminary data.</text>
</comment>
<keyword evidence="3" id="KW-1185">Reference proteome</keyword>
<accession>A0ABS7YBS6</accession>
<dbReference type="PANTHER" id="PTHR36302:SF1">
    <property type="entry name" value="COPPER CHAPERONE PCU(A)C"/>
    <property type="match status" value="1"/>
</dbReference>
<dbReference type="InterPro" id="IPR007410">
    <property type="entry name" value="LpqE-like"/>
</dbReference>
<proteinExistence type="predicted"/>
<dbReference type="Pfam" id="PF04314">
    <property type="entry name" value="PCuAC"/>
    <property type="match status" value="1"/>
</dbReference>